<sequence>MEDCYAQGVLSSRTSLVTFRKNGNHGHITNSLEGIGEKSNKKRRRYFVISRCIHILLLSMLFLLLQNVHMREESVILKLQKSNKCSRKLNESFSRNNENNCRGYNTRTYNYSCKNLESRNYNNSYEQGLMNAFQRTNNPDESLCMDNNKKQNSRSDISNTYNNLNENVHGGNNGTYNNWKENVHGGNNGTYNNWKENVHGGNNGTYNNLNENVHGGNNGTYNNLNENVRGGNNGTYNNLNENVHGGNNGTYNNLNENVRGGNNSTYNNLNENVYGGNNGTYNNLNENVYGGNNGTYNNWNENVYGGNNGTYNNLNENVYGGNNGTYNNQDEITYYYNYYNNRNNNPKNKFYTYGSDKYKDMKISRDMHSTHQMGVDIYDEENRHDDSDSESEELSEKDKLRKRINNLGRKVNLVDMLEIFNALMSIYRKKISIIQDSMVKNSDKLGKKHNIPNMYVTSHSLAAQKILMQDVLDFERKLRKSLYRYINMGSGSRDEFTSFIKEAESIWIKFIKSSNSKWKYNLYMQIKRYANK</sequence>
<evidence type="ECO:0000313" key="5">
    <source>
        <dbReference type="Proteomes" id="UP000219813"/>
    </source>
</evidence>
<reference evidence="4 5" key="1">
    <citation type="submission" date="2016-06" db="EMBL/GenBank/DDBJ databases">
        <authorList>
            <consortium name="Pathogen Informatics"/>
        </authorList>
    </citation>
    <scope>NUCLEOTIDE SEQUENCE [LARGE SCALE GENOMIC DNA]</scope>
</reference>
<evidence type="ECO:0000313" key="4">
    <source>
        <dbReference type="EMBL" id="SBT86767.1"/>
    </source>
</evidence>
<dbReference type="AlphaFoldDB" id="A0A1D3JJU8"/>
<dbReference type="GeneID" id="39867647"/>
<protein>
    <recommendedName>
        <fullName evidence="3">Plasmodium RESA N-terminal domain-containing protein</fullName>
    </recommendedName>
</protein>
<evidence type="ECO:0000256" key="2">
    <source>
        <dbReference type="SAM" id="Phobius"/>
    </source>
</evidence>
<evidence type="ECO:0000256" key="1">
    <source>
        <dbReference type="SAM" id="MobiDB-lite"/>
    </source>
</evidence>
<dbReference type="VEuPathDB" id="PlasmoDB:PmUG01_06025400"/>
<feature type="domain" description="Plasmodium RESA N-terminal" evidence="3">
    <location>
        <begin position="397"/>
        <end position="518"/>
    </location>
</feature>
<accession>A0A1D3JJU8</accession>
<evidence type="ECO:0000259" key="3">
    <source>
        <dbReference type="Pfam" id="PF09687"/>
    </source>
</evidence>
<keyword evidence="2" id="KW-0472">Membrane</keyword>
<proteinExistence type="predicted"/>
<dbReference type="Pfam" id="PF09687">
    <property type="entry name" value="PRESAN"/>
    <property type="match status" value="1"/>
</dbReference>
<organism evidence="4 5">
    <name type="scientific">Plasmodium malariae</name>
    <dbReference type="NCBI Taxonomy" id="5858"/>
    <lineage>
        <taxon>Eukaryota</taxon>
        <taxon>Sar</taxon>
        <taxon>Alveolata</taxon>
        <taxon>Apicomplexa</taxon>
        <taxon>Aconoidasida</taxon>
        <taxon>Haemosporida</taxon>
        <taxon>Plasmodiidae</taxon>
        <taxon>Plasmodium</taxon>
        <taxon>Plasmodium (Plasmodium)</taxon>
    </lineage>
</organism>
<keyword evidence="2" id="KW-0812">Transmembrane</keyword>
<keyword evidence="5" id="KW-1185">Reference proteome</keyword>
<keyword evidence="2" id="KW-1133">Transmembrane helix</keyword>
<feature type="region of interest" description="Disordered" evidence="1">
    <location>
        <begin position="378"/>
        <end position="398"/>
    </location>
</feature>
<dbReference type="RefSeq" id="XP_028859907.1">
    <property type="nucleotide sequence ID" value="XM_029003827.1"/>
</dbReference>
<dbReference type="OMA" id="TYNNWKE"/>
<dbReference type="Proteomes" id="UP000219813">
    <property type="component" value="Chromosome 6"/>
</dbReference>
<dbReference type="KEGG" id="pmal:PMUG01_06025400"/>
<feature type="transmembrane region" description="Helical" evidence="2">
    <location>
        <begin position="46"/>
        <end position="65"/>
    </location>
</feature>
<name>A0A1D3JJU8_PLAMA</name>
<dbReference type="InterPro" id="IPR044885">
    <property type="entry name" value="PRESA_N_sf"/>
</dbReference>
<dbReference type="EMBL" id="LT594627">
    <property type="protein sequence ID" value="SBT86767.1"/>
    <property type="molecule type" value="Genomic_DNA"/>
</dbReference>
<dbReference type="InterPro" id="IPR019111">
    <property type="entry name" value="PRESA_N"/>
</dbReference>
<gene>
    <name evidence="4" type="primary">PmUG01_06025400</name>
    <name evidence="4" type="ORF">PMUG01_06025400</name>
</gene>
<dbReference type="Gene3D" id="6.10.280.180">
    <property type="entry name" value="Plasmodium RESA, N-terminal helical domain"/>
    <property type="match status" value="1"/>
</dbReference>